<dbReference type="Proteomes" id="UP000596742">
    <property type="component" value="Unassembled WGS sequence"/>
</dbReference>
<dbReference type="AlphaFoldDB" id="A0A8B6HF93"/>
<feature type="non-terminal residue" evidence="1">
    <location>
        <position position="75"/>
    </location>
</feature>
<dbReference type="OrthoDB" id="6063244at2759"/>
<proteinExistence type="predicted"/>
<accession>A0A8B6HF93</accession>
<organism evidence="1 2">
    <name type="scientific">Mytilus galloprovincialis</name>
    <name type="common">Mediterranean mussel</name>
    <dbReference type="NCBI Taxonomy" id="29158"/>
    <lineage>
        <taxon>Eukaryota</taxon>
        <taxon>Metazoa</taxon>
        <taxon>Spiralia</taxon>
        <taxon>Lophotrochozoa</taxon>
        <taxon>Mollusca</taxon>
        <taxon>Bivalvia</taxon>
        <taxon>Autobranchia</taxon>
        <taxon>Pteriomorphia</taxon>
        <taxon>Mytilida</taxon>
        <taxon>Mytiloidea</taxon>
        <taxon>Mytilidae</taxon>
        <taxon>Mytilinae</taxon>
        <taxon>Mytilus</taxon>
    </lineage>
</organism>
<name>A0A8B6HF93_MYTGA</name>
<dbReference type="EMBL" id="UYJE01009918">
    <property type="protein sequence ID" value="VDI78042.1"/>
    <property type="molecule type" value="Genomic_DNA"/>
</dbReference>
<gene>
    <name evidence="1" type="ORF">MGAL_10B022735</name>
</gene>
<reference evidence="1" key="1">
    <citation type="submission" date="2018-11" db="EMBL/GenBank/DDBJ databases">
        <authorList>
            <person name="Alioto T."/>
            <person name="Alioto T."/>
        </authorList>
    </citation>
    <scope>NUCLEOTIDE SEQUENCE</scope>
</reference>
<comment type="caution">
    <text evidence="1">The sequence shown here is derived from an EMBL/GenBank/DDBJ whole genome shotgun (WGS) entry which is preliminary data.</text>
</comment>
<sequence>MATTALTTEVMTMAPVTTITTEAITHSGSKRCALGWKSYVEQFRLRMSQDPVGSWAVDDPELWLRLLYMLRIQLP</sequence>
<evidence type="ECO:0000313" key="1">
    <source>
        <dbReference type="EMBL" id="VDI78042.1"/>
    </source>
</evidence>
<evidence type="ECO:0000313" key="2">
    <source>
        <dbReference type="Proteomes" id="UP000596742"/>
    </source>
</evidence>
<protein>
    <submittedName>
        <fullName evidence="1">Uncharacterized protein</fullName>
    </submittedName>
</protein>
<keyword evidence="2" id="KW-1185">Reference proteome</keyword>